<feature type="transmembrane region" description="Helical" evidence="10">
    <location>
        <begin position="60"/>
        <end position="77"/>
    </location>
</feature>
<feature type="transmembrane region" description="Helical" evidence="10">
    <location>
        <begin position="386"/>
        <end position="404"/>
    </location>
</feature>
<feature type="transmembrane region" description="Helical" evidence="10">
    <location>
        <begin position="257"/>
        <end position="275"/>
    </location>
</feature>
<keyword evidence="2" id="KW-0813">Transport</keyword>
<comment type="subcellular location">
    <subcellularLocation>
        <location evidence="1">Membrane</location>
        <topology evidence="1">Multi-pass membrane protein</topology>
    </subcellularLocation>
</comment>
<dbReference type="Gene3D" id="1.10.3080.10">
    <property type="entry name" value="Clc chloride channel"/>
    <property type="match status" value="1"/>
</dbReference>
<dbReference type="RefSeq" id="WP_146566815.1">
    <property type="nucleotide sequence ID" value="NZ_VOHL01000002.1"/>
</dbReference>
<dbReference type="OrthoDB" id="112446at2"/>
<dbReference type="InterPro" id="IPR050368">
    <property type="entry name" value="ClC-type_chloride_channel"/>
</dbReference>
<keyword evidence="12" id="KW-1185">Reference proteome</keyword>
<keyword evidence="4 10" id="KW-1133">Transmembrane helix</keyword>
<keyword evidence="7" id="KW-0869">Chloride channel</keyword>
<evidence type="ECO:0000313" key="11">
    <source>
        <dbReference type="EMBL" id="TWS98040.1"/>
    </source>
</evidence>
<dbReference type="PANTHER" id="PTHR43427:SF6">
    <property type="entry name" value="CHLORIDE CHANNEL PROTEIN CLC-E"/>
    <property type="match status" value="1"/>
</dbReference>
<keyword evidence="6 10" id="KW-0472">Membrane</keyword>
<name>A0A5C5SCY2_9STRE</name>
<dbReference type="InterPro" id="IPR001807">
    <property type="entry name" value="ClC"/>
</dbReference>
<evidence type="ECO:0000256" key="9">
    <source>
        <dbReference type="ARBA" id="ARBA00023303"/>
    </source>
</evidence>
<reference evidence="11 12" key="1">
    <citation type="submission" date="2019-08" db="EMBL/GenBank/DDBJ databases">
        <authorList>
            <person name="Lei W."/>
        </authorList>
    </citation>
    <scope>NUCLEOTIDE SEQUENCE [LARGE SCALE GENOMIC DNA]</scope>
    <source>
        <strain evidence="11 12">CCUG 66496</strain>
    </source>
</reference>
<evidence type="ECO:0000256" key="8">
    <source>
        <dbReference type="ARBA" id="ARBA00023214"/>
    </source>
</evidence>
<keyword evidence="9" id="KW-0407">Ion channel</keyword>
<dbReference type="InterPro" id="IPR014743">
    <property type="entry name" value="Cl-channel_core"/>
</dbReference>
<feature type="transmembrane region" description="Helical" evidence="10">
    <location>
        <begin position="351"/>
        <end position="374"/>
    </location>
</feature>
<evidence type="ECO:0000256" key="5">
    <source>
        <dbReference type="ARBA" id="ARBA00023065"/>
    </source>
</evidence>
<feature type="transmembrane region" description="Helical" evidence="10">
    <location>
        <begin position="325"/>
        <end position="345"/>
    </location>
</feature>
<dbReference type="PANTHER" id="PTHR43427">
    <property type="entry name" value="CHLORIDE CHANNEL PROTEIN CLC-E"/>
    <property type="match status" value="1"/>
</dbReference>
<dbReference type="GO" id="GO:0034707">
    <property type="term" value="C:chloride channel complex"/>
    <property type="evidence" value="ECO:0007669"/>
    <property type="project" value="UniProtKB-KW"/>
</dbReference>
<evidence type="ECO:0000256" key="1">
    <source>
        <dbReference type="ARBA" id="ARBA00004141"/>
    </source>
</evidence>
<evidence type="ECO:0000256" key="2">
    <source>
        <dbReference type="ARBA" id="ARBA00022448"/>
    </source>
</evidence>
<dbReference type="SUPFAM" id="SSF81340">
    <property type="entry name" value="Clc chloride channel"/>
    <property type="match status" value="1"/>
</dbReference>
<evidence type="ECO:0000256" key="7">
    <source>
        <dbReference type="ARBA" id="ARBA00023173"/>
    </source>
</evidence>
<protein>
    <recommendedName>
        <fullName evidence="13">Chloride channel protein</fullName>
    </recommendedName>
</protein>
<dbReference type="Proteomes" id="UP000317430">
    <property type="component" value="Unassembled WGS sequence"/>
</dbReference>
<comment type="caution">
    <text evidence="11">The sequence shown here is derived from an EMBL/GenBank/DDBJ whole genome shotgun (WGS) entry which is preliminary data.</text>
</comment>
<dbReference type="AlphaFoldDB" id="A0A5C5SCY2"/>
<dbReference type="GO" id="GO:0005254">
    <property type="term" value="F:chloride channel activity"/>
    <property type="evidence" value="ECO:0007669"/>
    <property type="project" value="UniProtKB-KW"/>
</dbReference>
<feature type="transmembrane region" description="Helical" evidence="10">
    <location>
        <begin position="6"/>
        <end position="28"/>
    </location>
</feature>
<keyword evidence="5" id="KW-0406">Ion transport</keyword>
<accession>A0A5C5SCY2</accession>
<dbReference type="Pfam" id="PF00654">
    <property type="entry name" value="Voltage_CLC"/>
    <property type="match status" value="1"/>
</dbReference>
<evidence type="ECO:0000256" key="4">
    <source>
        <dbReference type="ARBA" id="ARBA00022989"/>
    </source>
</evidence>
<evidence type="ECO:0000256" key="10">
    <source>
        <dbReference type="SAM" id="Phobius"/>
    </source>
</evidence>
<keyword evidence="8" id="KW-0868">Chloride</keyword>
<proteinExistence type="predicted"/>
<gene>
    <name evidence="11" type="ORF">FRX57_03680</name>
</gene>
<organism evidence="11 12">
    <name type="scientific">Streptococcus cuniculipharyngis</name>
    <dbReference type="NCBI Taxonomy" id="1562651"/>
    <lineage>
        <taxon>Bacteria</taxon>
        <taxon>Bacillati</taxon>
        <taxon>Bacillota</taxon>
        <taxon>Bacilli</taxon>
        <taxon>Lactobacillales</taxon>
        <taxon>Streptococcaceae</taxon>
        <taxon>Streptococcus</taxon>
    </lineage>
</organism>
<evidence type="ECO:0000256" key="3">
    <source>
        <dbReference type="ARBA" id="ARBA00022692"/>
    </source>
</evidence>
<evidence type="ECO:0000256" key="6">
    <source>
        <dbReference type="ARBA" id="ARBA00023136"/>
    </source>
</evidence>
<keyword evidence="3 10" id="KW-0812">Transmembrane</keyword>
<sequence>MTTKTYGWRLLGITLVSGVLTGLVAIGLHDLLKLIQELVYGYTDGQFLILAKQISPLRRALVLILAGPLVAVCWYFLQKKAPLLSIKGQIAGLSRGTYPRFWQHLGHGLTQILAVGMGVPVGKEVAPRELAALLAGKLSRARLSRRDQEVLLAAAAAAGLSAVYQTPIASMFFLFEGMKAPKNWRSLSLGLIMITTATWVANLGIAAKPTYQVTQLDWAKETWVIAVLLGLLLPPLALWFKQGVQRVQASRVKDGKIFLWLTTSMVLVALLALGLPEILGNGRDAVQAAFLGLSWSYALALLVIKTLVVLLALKSGAYGGTLTPGFALGALLGLLLATGLVGFLPDLSLPMASVIGAGTFLSVSMGTPLTAIFLTMTFTGQSYLSLLPLALSVGLATLVTAIMTKN</sequence>
<feature type="transmembrane region" description="Helical" evidence="10">
    <location>
        <begin position="222"/>
        <end position="241"/>
    </location>
</feature>
<feature type="transmembrane region" description="Helical" evidence="10">
    <location>
        <begin position="187"/>
        <end position="207"/>
    </location>
</feature>
<dbReference type="EMBL" id="VOHL01000002">
    <property type="protein sequence ID" value="TWS98040.1"/>
    <property type="molecule type" value="Genomic_DNA"/>
</dbReference>
<evidence type="ECO:0000313" key="12">
    <source>
        <dbReference type="Proteomes" id="UP000317430"/>
    </source>
</evidence>
<feature type="transmembrane region" description="Helical" evidence="10">
    <location>
        <begin position="295"/>
        <end position="313"/>
    </location>
</feature>
<evidence type="ECO:0008006" key="13">
    <source>
        <dbReference type="Google" id="ProtNLM"/>
    </source>
</evidence>